<dbReference type="InterPro" id="IPR045891">
    <property type="entry name" value="ZIP9"/>
</dbReference>
<sequence>MKEIVIELSHKNDHDHHGEHLSHHAHSIIGVALVVGFIFMLVVDQVTRSATGRGDSGRGRYKITATVGLVVHAAADGIALGAASSAKHSDIQFIVFVAIMLHKAPAAFGLVTFLMVEGLEKMRIRRHLLFFSLAAPVMAVITYMGIAQGGSETLSSMSSTGVLMLFSAGTFLYVSTVHVLPELVNSAPKSPGYHLVESGGLPTSSSPSAAGHSHHASNGFKLNEVFALIVGAGVPALLSIGHSH</sequence>
<keyword evidence="3 7" id="KW-0812">Transmembrane</keyword>
<dbReference type="Pfam" id="PF02535">
    <property type="entry name" value="Zip"/>
    <property type="match status" value="1"/>
</dbReference>
<keyword evidence="6 7" id="KW-0472">Membrane</keyword>
<keyword evidence="8" id="KW-1185">Reference proteome</keyword>
<keyword evidence="4 7" id="KW-1133">Transmembrane helix</keyword>
<comment type="subcellular location">
    <subcellularLocation>
        <location evidence="1">Endomembrane system</location>
        <topology evidence="1">Multi-pass membrane protein</topology>
    </subcellularLocation>
    <subcellularLocation>
        <location evidence="2">Golgi apparatus membrane</location>
    </subcellularLocation>
</comment>
<keyword evidence="5" id="KW-0333">Golgi apparatus</keyword>
<evidence type="ECO:0000256" key="1">
    <source>
        <dbReference type="ARBA" id="ARBA00004127"/>
    </source>
</evidence>
<feature type="transmembrane region" description="Helical" evidence="7">
    <location>
        <begin position="158"/>
        <end position="180"/>
    </location>
</feature>
<dbReference type="InterPro" id="IPR003689">
    <property type="entry name" value="ZIP"/>
</dbReference>
<dbReference type="PANTHER" id="PTHR16133">
    <property type="entry name" value="SOLUTE CARRIER FAMILY 39 ZINC TRANSPORTER , MEMBER 9-RELATED"/>
    <property type="match status" value="1"/>
</dbReference>
<evidence type="ECO:0000256" key="3">
    <source>
        <dbReference type="ARBA" id="ARBA00022692"/>
    </source>
</evidence>
<feature type="transmembrane region" description="Helical" evidence="7">
    <location>
        <begin position="25"/>
        <end position="43"/>
    </location>
</feature>
<evidence type="ECO:0000256" key="7">
    <source>
        <dbReference type="SAM" id="Phobius"/>
    </source>
</evidence>
<dbReference type="WBParaSite" id="PSAMB.scaffold1131size35580.g11366.t1">
    <property type="protein sequence ID" value="PSAMB.scaffold1131size35580.g11366.t1"/>
    <property type="gene ID" value="PSAMB.scaffold1131size35580.g11366"/>
</dbReference>
<evidence type="ECO:0000313" key="8">
    <source>
        <dbReference type="Proteomes" id="UP000887566"/>
    </source>
</evidence>
<evidence type="ECO:0000256" key="2">
    <source>
        <dbReference type="ARBA" id="ARBA00004394"/>
    </source>
</evidence>
<dbReference type="AlphaFoldDB" id="A0A914UNB7"/>
<dbReference type="GO" id="GO:0000139">
    <property type="term" value="C:Golgi membrane"/>
    <property type="evidence" value="ECO:0007669"/>
    <property type="project" value="UniProtKB-SubCell"/>
</dbReference>
<accession>A0A914UNB7</accession>
<protein>
    <submittedName>
        <fullName evidence="9">Solute carrier family 39 member 9</fullName>
    </submittedName>
</protein>
<feature type="transmembrane region" description="Helical" evidence="7">
    <location>
        <begin position="63"/>
        <end position="85"/>
    </location>
</feature>
<dbReference type="GO" id="GO:0006829">
    <property type="term" value="P:zinc ion transport"/>
    <property type="evidence" value="ECO:0007669"/>
    <property type="project" value="InterPro"/>
</dbReference>
<name>A0A914UNB7_9BILA</name>
<dbReference type="PANTHER" id="PTHR16133:SF0">
    <property type="entry name" value="ZINC_IRON REGULATED TRANSPORTER-RELATED PROTEIN 102B, ISOFORM E"/>
    <property type="match status" value="1"/>
</dbReference>
<feature type="transmembrane region" description="Helical" evidence="7">
    <location>
        <begin position="91"/>
        <end position="116"/>
    </location>
</feature>
<organism evidence="8 9">
    <name type="scientific">Plectus sambesii</name>
    <dbReference type="NCBI Taxonomy" id="2011161"/>
    <lineage>
        <taxon>Eukaryota</taxon>
        <taxon>Metazoa</taxon>
        <taxon>Ecdysozoa</taxon>
        <taxon>Nematoda</taxon>
        <taxon>Chromadorea</taxon>
        <taxon>Plectida</taxon>
        <taxon>Plectina</taxon>
        <taxon>Plectoidea</taxon>
        <taxon>Plectidae</taxon>
        <taxon>Plectus</taxon>
    </lineage>
</organism>
<proteinExistence type="predicted"/>
<feature type="transmembrane region" description="Helical" evidence="7">
    <location>
        <begin position="128"/>
        <end position="146"/>
    </location>
</feature>
<evidence type="ECO:0000256" key="6">
    <source>
        <dbReference type="ARBA" id="ARBA00023136"/>
    </source>
</evidence>
<evidence type="ECO:0000256" key="5">
    <source>
        <dbReference type="ARBA" id="ARBA00023034"/>
    </source>
</evidence>
<dbReference type="GO" id="GO:0046873">
    <property type="term" value="F:metal ion transmembrane transporter activity"/>
    <property type="evidence" value="ECO:0007669"/>
    <property type="project" value="InterPro"/>
</dbReference>
<evidence type="ECO:0000256" key="4">
    <source>
        <dbReference type="ARBA" id="ARBA00022989"/>
    </source>
</evidence>
<dbReference type="Proteomes" id="UP000887566">
    <property type="component" value="Unplaced"/>
</dbReference>
<reference evidence="9" key="1">
    <citation type="submission" date="2022-11" db="UniProtKB">
        <authorList>
            <consortium name="WormBaseParasite"/>
        </authorList>
    </citation>
    <scope>IDENTIFICATION</scope>
</reference>
<evidence type="ECO:0000313" key="9">
    <source>
        <dbReference type="WBParaSite" id="PSAMB.scaffold1131size35580.g11366.t1"/>
    </source>
</evidence>